<evidence type="ECO:0000313" key="3">
    <source>
        <dbReference type="Proteomes" id="UP001562354"/>
    </source>
</evidence>
<feature type="compositionally biased region" description="Basic and acidic residues" evidence="1">
    <location>
        <begin position="554"/>
        <end position="571"/>
    </location>
</feature>
<proteinExistence type="predicted"/>
<dbReference type="Proteomes" id="UP001562354">
    <property type="component" value="Unassembled WGS sequence"/>
</dbReference>
<feature type="region of interest" description="Disordered" evidence="1">
    <location>
        <begin position="393"/>
        <end position="420"/>
    </location>
</feature>
<feature type="region of interest" description="Disordered" evidence="1">
    <location>
        <begin position="1"/>
        <end position="43"/>
    </location>
</feature>
<dbReference type="GeneID" id="95976933"/>
<feature type="compositionally biased region" description="Polar residues" evidence="1">
    <location>
        <begin position="100"/>
        <end position="113"/>
    </location>
</feature>
<feature type="region of interest" description="Disordered" evidence="1">
    <location>
        <begin position="73"/>
        <end position="176"/>
    </location>
</feature>
<feature type="compositionally biased region" description="Polar residues" evidence="1">
    <location>
        <begin position="74"/>
        <end position="94"/>
    </location>
</feature>
<feature type="compositionally biased region" description="Polar residues" evidence="1">
    <location>
        <begin position="326"/>
        <end position="337"/>
    </location>
</feature>
<dbReference type="EMBL" id="JBFMKM010000012">
    <property type="protein sequence ID" value="KAL1302906.1"/>
    <property type="molecule type" value="Genomic_DNA"/>
</dbReference>
<gene>
    <name evidence="2" type="ORF">AAFC00_003231</name>
</gene>
<reference evidence="2 3" key="1">
    <citation type="submission" date="2024-07" db="EMBL/GenBank/DDBJ databases">
        <title>Draft sequence of the Neodothiora populina.</title>
        <authorList>
            <person name="Drown D.D."/>
            <person name="Schuette U.S."/>
            <person name="Buechlein A.B."/>
            <person name="Rusch D.R."/>
            <person name="Winton L.W."/>
            <person name="Adams G.A."/>
        </authorList>
    </citation>
    <scope>NUCLEOTIDE SEQUENCE [LARGE SCALE GENOMIC DNA]</scope>
    <source>
        <strain evidence="2 3">CPC 39397</strain>
    </source>
</reference>
<feature type="compositionally biased region" description="Polar residues" evidence="1">
    <location>
        <begin position="30"/>
        <end position="39"/>
    </location>
</feature>
<comment type="caution">
    <text evidence="2">The sequence shown here is derived from an EMBL/GenBank/DDBJ whole genome shotgun (WGS) entry which is preliminary data.</text>
</comment>
<dbReference type="Pfam" id="PF08618">
    <property type="entry name" value="Opi1"/>
    <property type="match status" value="1"/>
</dbReference>
<sequence>MELHRERPPSYQSHNPDDLVLPSVPRSDLSRATSASSDITLPDLRSVLGDLPAKTVHPNVLYSAAAAKKASGHYETSLNSTPRHSTHQDVSSPSGLARSSIDSLVSPSDTASIMSAEEHSQRSTSVSLEDPDVRLAAEALSGLGKSGYNRQSNPRSSTAASNGSPSSQDHARQQQQDREPLLCLLPGRHPWVGSTINGSMSAYNVTKNYSPSFVRYGADLIERNIGSPLASTVSVVAKRTGVENGLRRYLSHGRPEHADPSSSVAEDPLLNDGSSEASNKRRRIASDAMDVDSAVSENGTMVESMDDLPPYRLSKPPSYREEVSPHSMNRSADQSQPKRTHSPAMTVAGLYVAMSDASLRSLRYCVKLIVTATEHVETIMRALKLVLQNMDRQRDQRSQSSDQKISKQGEAGVSTYDGQGQTETADVLARRIQQYCDDIMNTLKTVVNTVSTYAGGALPENARDYIKQQLLSVPQRWRWATQSTATSADDGTKSDGGEAGEAEAEANGEARRSARRMIAFATEGIDMMQAVNTVIQNTCMEAERWMDTLPAFRRNKDSEMMDADEPKESSR</sequence>
<protein>
    <submittedName>
        <fullName evidence="2">Uncharacterized protein</fullName>
    </submittedName>
</protein>
<name>A0ABR3P9R9_9PEZI</name>
<dbReference type="PANTHER" id="PTHR38406">
    <property type="entry name" value="TRANSCRIPTIONAL REPRESSOR OPI1"/>
    <property type="match status" value="1"/>
</dbReference>
<dbReference type="InterPro" id="IPR013927">
    <property type="entry name" value="TF_Opi1_Ccg-8"/>
</dbReference>
<feature type="region of interest" description="Disordered" evidence="1">
    <location>
        <begin position="481"/>
        <end position="511"/>
    </location>
</feature>
<dbReference type="PANTHER" id="PTHR38406:SF1">
    <property type="entry name" value="TRANSCRIPTIONAL REPRESSOR OPI1"/>
    <property type="match status" value="1"/>
</dbReference>
<dbReference type="RefSeq" id="XP_069199182.1">
    <property type="nucleotide sequence ID" value="XM_069342676.1"/>
</dbReference>
<evidence type="ECO:0000256" key="1">
    <source>
        <dbReference type="SAM" id="MobiDB-lite"/>
    </source>
</evidence>
<keyword evidence="3" id="KW-1185">Reference proteome</keyword>
<evidence type="ECO:0000313" key="2">
    <source>
        <dbReference type="EMBL" id="KAL1302906.1"/>
    </source>
</evidence>
<feature type="compositionally biased region" description="Low complexity" evidence="1">
    <location>
        <begin position="156"/>
        <end position="167"/>
    </location>
</feature>
<organism evidence="2 3">
    <name type="scientific">Neodothiora populina</name>
    <dbReference type="NCBI Taxonomy" id="2781224"/>
    <lineage>
        <taxon>Eukaryota</taxon>
        <taxon>Fungi</taxon>
        <taxon>Dikarya</taxon>
        <taxon>Ascomycota</taxon>
        <taxon>Pezizomycotina</taxon>
        <taxon>Dothideomycetes</taxon>
        <taxon>Dothideomycetidae</taxon>
        <taxon>Dothideales</taxon>
        <taxon>Dothioraceae</taxon>
        <taxon>Neodothiora</taxon>
    </lineage>
</organism>
<feature type="region of interest" description="Disordered" evidence="1">
    <location>
        <begin position="551"/>
        <end position="571"/>
    </location>
</feature>
<accession>A0ABR3P9R9</accession>
<feature type="region of interest" description="Disordered" evidence="1">
    <location>
        <begin position="251"/>
        <end position="342"/>
    </location>
</feature>